<keyword evidence="2" id="KW-0813">Transport</keyword>
<evidence type="ECO:0000256" key="1">
    <source>
        <dbReference type="ARBA" id="ARBA00001966"/>
    </source>
</evidence>
<dbReference type="GO" id="GO:0005506">
    <property type="term" value="F:iron ion binding"/>
    <property type="evidence" value="ECO:0007669"/>
    <property type="project" value="InterPro"/>
</dbReference>
<keyword evidence="3" id="KW-0004">4Fe-4S</keyword>
<evidence type="ECO:0000256" key="2">
    <source>
        <dbReference type="ARBA" id="ARBA00022448"/>
    </source>
</evidence>
<dbReference type="GO" id="GO:0009055">
    <property type="term" value="F:electron transfer activity"/>
    <property type="evidence" value="ECO:0007669"/>
    <property type="project" value="InterPro"/>
</dbReference>
<organism evidence="8">
    <name type="scientific">marine metagenome</name>
    <dbReference type="NCBI Taxonomy" id="408172"/>
    <lineage>
        <taxon>unclassified sequences</taxon>
        <taxon>metagenomes</taxon>
        <taxon>ecological metagenomes</taxon>
    </lineage>
</organism>
<proteinExistence type="predicted"/>
<evidence type="ECO:0008006" key="9">
    <source>
        <dbReference type="Google" id="ProtNLM"/>
    </source>
</evidence>
<evidence type="ECO:0000256" key="7">
    <source>
        <dbReference type="ARBA" id="ARBA00023014"/>
    </source>
</evidence>
<keyword evidence="6" id="KW-0408">Iron</keyword>
<keyword evidence="5" id="KW-0249">Electron transport</keyword>
<evidence type="ECO:0000256" key="4">
    <source>
        <dbReference type="ARBA" id="ARBA00022723"/>
    </source>
</evidence>
<dbReference type="EMBL" id="UINC01001316">
    <property type="protein sequence ID" value="SUZ77440.1"/>
    <property type="molecule type" value="Genomic_DNA"/>
</dbReference>
<keyword evidence="7" id="KW-0411">Iron-sulfur</keyword>
<dbReference type="Pfam" id="PF13370">
    <property type="entry name" value="Fer4_13"/>
    <property type="match status" value="1"/>
</dbReference>
<reference evidence="8" key="1">
    <citation type="submission" date="2018-05" db="EMBL/GenBank/DDBJ databases">
        <authorList>
            <person name="Lanie J.A."/>
            <person name="Ng W.-L."/>
            <person name="Kazmierczak K.M."/>
            <person name="Andrzejewski T.M."/>
            <person name="Davidsen T.M."/>
            <person name="Wayne K.J."/>
            <person name="Tettelin H."/>
            <person name="Glass J.I."/>
            <person name="Rusch D."/>
            <person name="Podicherti R."/>
            <person name="Tsui H.-C.T."/>
            <person name="Winkler M.E."/>
        </authorList>
    </citation>
    <scope>NUCLEOTIDE SEQUENCE</scope>
</reference>
<evidence type="ECO:0000256" key="5">
    <source>
        <dbReference type="ARBA" id="ARBA00022982"/>
    </source>
</evidence>
<keyword evidence="4" id="KW-0479">Metal-binding</keyword>
<name>A0A381QEN6_9ZZZZ</name>
<dbReference type="InterPro" id="IPR001080">
    <property type="entry name" value="3Fe4S_ferredoxin"/>
</dbReference>
<accession>A0A381QEN6</accession>
<dbReference type="PRINTS" id="PR00352">
    <property type="entry name" value="3FE4SFRDOXIN"/>
</dbReference>
<protein>
    <recommendedName>
        <fullName evidence="9">4Fe-4S ferredoxin-type domain-containing protein</fullName>
    </recommendedName>
</protein>
<evidence type="ECO:0000313" key="8">
    <source>
        <dbReference type="EMBL" id="SUZ77440.1"/>
    </source>
</evidence>
<evidence type="ECO:0000256" key="6">
    <source>
        <dbReference type="ARBA" id="ARBA00023004"/>
    </source>
</evidence>
<evidence type="ECO:0000256" key="3">
    <source>
        <dbReference type="ARBA" id="ARBA00022485"/>
    </source>
</evidence>
<gene>
    <name evidence="8" type="ORF">METZ01_LOCUS30294</name>
</gene>
<dbReference type="PANTHER" id="PTHR39163:SF1">
    <property type="entry name" value="FERREDOXIN"/>
    <property type="match status" value="1"/>
</dbReference>
<dbReference type="GO" id="GO:0051539">
    <property type="term" value="F:4 iron, 4 sulfur cluster binding"/>
    <property type="evidence" value="ECO:0007669"/>
    <property type="project" value="UniProtKB-KW"/>
</dbReference>
<dbReference type="SUPFAM" id="SSF54862">
    <property type="entry name" value="4Fe-4S ferredoxins"/>
    <property type="match status" value="1"/>
</dbReference>
<dbReference type="AlphaFoldDB" id="A0A381QEN6"/>
<dbReference type="InterPro" id="IPR052395">
    <property type="entry name" value="ET_Ferredoxin"/>
</dbReference>
<sequence>MDIEERQVAGLMVKIDRLICVGFETCVEVAPDLFQMDEEGIAIFTSDTNEVDKETVLEACKECPVDALVVLDASGNQLHP</sequence>
<dbReference type="Gene3D" id="3.30.70.20">
    <property type="match status" value="1"/>
</dbReference>
<comment type="cofactor">
    <cofactor evidence="1">
        <name>[4Fe-4S] cluster</name>
        <dbReference type="ChEBI" id="CHEBI:49883"/>
    </cofactor>
</comment>
<dbReference type="PANTHER" id="PTHR39163">
    <property type="entry name" value="FERREDOXIN"/>
    <property type="match status" value="1"/>
</dbReference>